<evidence type="ECO:0000313" key="1">
    <source>
        <dbReference type="EMBL" id="MFC3580891.1"/>
    </source>
</evidence>
<organism evidence="1 2">
    <name type="scientific">Sphingomonas hylomeconis</name>
    <dbReference type="NCBI Taxonomy" id="1395958"/>
    <lineage>
        <taxon>Bacteria</taxon>
        <taxon>Pseudomonadati</taxon>
        <taxon>Pseudomonadota</taxon>
        <taxon>Alphaproteobacteria</taxon>
        <taxon>Sphingomonadales</taxon>
        <taxon>Sphingomonadaceae</taxon>
        <taxon>Sphingomonas</taxon>
    </lineage>
</organism>
<dbReference type="SUPFAM" id="SSF48613">
    <property type="entry name" value="Heme oxygenase-like"/>
    <property type="match status" value="1"/>
</dbReference>
<dbReference type="Pfam" id="PF14518">
    <property type="entry name" value="Haem_oxygenas_2"/>
    <property type="match status" value="1"/>
</dbReference>
<evidence type="ECO:0000313" key="2">
    <source>
        <dbReference type="Proteomes" id="UP001595713"/>
    </source>
</evidence>
<sequence>MHTDNAFTIDRPRLNAELRVGEAALLLGDRHTLVSREVPQAVLERTLRRMDGTTALDRIVADEPALPRAAADELIAALDGLGLVDDTALPAFRTGSDVILELEELVEARCETTIYRNPFWQTCLAAHAPGDLPQRLATGMVIENWHFLFRESYFDAPVLSYVPNTAVRLLLNEFFSEEYGHDEILLRSLQHVGLSYADMQDAIPLPETMALCNALAYWAHNDPLFFFATLGLLEGQGMKEDSFIEACTRVGMDDAFVGPLRTHANINIGAGHGNLTRLIFQQIPAIAASDVRRLKAQMPLFVDLYDAFYTGVWRHYTSDAPLLRRVSEL</sequence>
<dbReference type="Gene3D" id="1.20.910.10">
    <property type="entry name" value="Heme oxygenase-like"/>
    <property type="match status" value="1"/>
</dbReference>
<dbReference type="InterPro" id="IPR016084">
    <property type="entry name" value="Haem_Oase-like_multi-hlx"/>
</dbReference>
<dbReference type="EMBL" id="JBHRXP010000007">
    <property type="protein sequence ID" value="MFC3580891.1"/>
    <property type="molecule type" value="Genomic_DNA"/>
</dbReference>
<reference evidence="2" key="1">
    <citation type="journal article" date="2019" name="Int. J. Syst. Evol. Microbiol.">
        <title>The Global Catalogue of Microorganisms (GCM) 10K type strain sequencing project: providing services to taxonomists for standard genome sequencing and annotation.</title>
        <authorList>
            <consortium name="The Broad Institute Genomics Platform"/>
            <consortium name="The Broad Institute Genome Sequencing Center for Infectious Disease"/>
            <person name="Wu L."/>
            <person name="Ma J."/>
        </authorList>
    </citation>
    <scope>NUCLEOTIDE SEQUENCE [LARGE SCALE GENOMIC DNA]</scope>
    <source>
        <strain evidence="2">KCTC 42739</strain>
    </source>
</reference>
<accession>A0ABV7SVI1</accession>
<gene>
    <name evidence="1" type="ORF">ACFONA_12015</name>
</gene>
<keyword evidence="2" id="KW-1185">Reference proteome</keyword>
<dbReference type="RefSeq" id="WP_261294254.1">
    <property type="nucleotide sequence ID" value="NZ_JANQBK010000005.1"/>
</dbReference>
<comment type="caution">
    <text evidence="1">The sequence shown here is derived from an EMBL/GenBank/DDBJ whole genome shotgun (WGS) entry which is preliminary data.</text>
</comment>
<name>A0ABV7SVI1_9SPHN</name>
<protein>
    <submittedName>
        <fullName evidence="1">Iron-containing redox enzyme family protein</fullName>
    </submittedName>
</protein>
<proteinExistence type="predicted"/>
<dbReference type="Proteomes" id="UP001595713">
    <property type="component" value="Unassembled WGS sequence"/>
</dbReference>